<organism evidence="1 3">
    <name type="scientific">Aliarcobacter skirrowii CCUG 10374</name>
    <dbReference type="NCBI Taxonomy" id="1032239"/>
    <lineage>
        <taxon>Bacteria</taxon>
        <taxon>Pseudomonadati</taxon>
        <taxon>Campylobacterota</taxon>
        <taxon>Epsilonproteobacteria</taxon>
        <taxon>Campylobacterales</taxon>
        <taxon>Arcobacteraceae</taxon>
        <taxon>Aliarcobacter</taxon>
    </lineage>
</organism>
<accession>A0AAD0WNT5</accession>
<evidence type="ECO:0000313" key="4">
    <source>
        <dbReference type="Proteomes" id="UP000290580"/>
    </source>
</evidence>
<keyword evidence="4" id="KW-1185">Reference proteome</keyword>
<dbReference type="InterPro" id="IPR024078">
    <property type="entry name" value="LmbE-like_dom_sf"/>
</dbReference>
<name>A0AAD0WNT5_9BACT</name>
<gene>
    <name evidence="1" type="ORF">ASKIR_1464</name>
    <name evidence="2" type="ORF">CP959_09565</name>
</gene>
<dbReference type="SUPFAM" id="SSF102588">
    <property type="entry name" value="LmbE-like"/>
    <property type="match status" value="1"/>
</dbReference>
<dbReference type="EMBL" id="CP032099">
    <property type="protein sequence ID" value="AXX85257.1"/>
    <property type="molecule type" value="Genomic_DNA"/>
</dbReference>
<reference evidence="2 4" key="1">
    <citation type="submission" date="2017-09" db="EMBL/GenBank/DDBJ databases">
        <title>Genomics of the genus Arcobacter.</title>
        <authorList>
            <person name="Perez-Cataluna A."/>
            <person name="Figueras M.J."/>
            <person name="Salas-Masso N."/>
        </authorList>
    </citation>
    <scope>NUCLEOTIDE SEQUENCE [LARGE SCALE GENOMIC DNA]</scope>
    <source>
        <strain evidence="2 4">LMG 6621</strain>
    </source>
</reference>
<evidence type="ECO:0000313" key="2">
    <source>
        <dbReference type="EMBL" id="RXI24787.1"/>
    </source>
</evidence>
<dbReference type="Proteomes" id="UP000290580">
    <property type="component" value="Unassembled WGS sequence"/>
</dbReference>
<dbReference type="Gene3D" id="3.40.50.10320">
    <property type="entry name" value="LmbE-like"/>
    <property type="match status" value="1"/>
</dbReference>
<proteinExistence type="predicted"/>
<dbReference type="AlphaFoldDB" id="A0AAD0WNT5"/>
<reference evidence="1 3" key="2">
    <citation type="submission" date="2018-08" db="EMBL/GenBank/DDBJ databases">
        <title>Complete genome of the Arcobacter skirrowii type strain LMG 6621.</title>
        <authorList>
            <person name="Miller W.G."/>
            <person name="Yee E."/>
            <person name="Bono J.L."/>
        </authorList>
    </citation>
    <scope>NUCLEOTIDE SEQUENCE [LARGE SCALE GENOMIC DNA]</scope>
    <source>
        <strain evidence="1 3">CCUG 10374</strain>
    </source>
</reference>
<dbReference type="EMBL" id="NXIC01000008">
    <property type="protein sequence ID" value="RXI24787.1"/>
    <property type="molecule type" value="Genomic_DNA"/>
</dbReference>
<protein>
    <submittedName>
        <fullName evidence="1">Deacetylase, PIG-L family</fullName>
    </submittedName>
</protein>
<dbReference type="RefSeq" id="WP_115588212.1">
    <property type="nucleotide sequence ID" value="NZ_JANJGE010000007.1"/>
</dbReference>
<dbReference type="Proteomes" id="UP000262029">
    <property type="component" value="Chromosome"/>
</dbReference>
<sequence>MFFLTILILLLIIIYVLISTRKKMYKYKTKQDYFYDFKKSKKFDLKELINLQDYDKNQTLILKIKIKSTFLSKIFPPYVRIYSNQKEEKTFFEHGAHGIRYIDISSFCGMENIKLFTKNCKIISSNVEIFDFENLDIKNKKILIIAPHADDAEISSFGLYSSAKESFIVTVTAGEGSCKFCDFDCDKELKAKIKGNLRIFDALTTGLLGKVKYENSLALGYFNETIKIMYENKNKLVSSKTAGISDINYFRRVNHSSIATNSKPKSNWDSLLNDFECIINSIKPDFIVTLHPQIDSNIDHKYITLAIIEAMEKLNCEEIKLLTLTNHLTQNEFYPYGNMFSTTALAPRFKTSFIFDSIYSHKLSREQQMYKYYALESMHDLRDSTIQIGFKKAFLFAFRQLRRYLSGKEKSYYRRSVRTNEIFYVTNYKDLKRAYEDIL</sequence>
<evidence type="ECO:0000313" key="1">
    <source>
        <dbReference type="EMBL" id="AXX85257.1"/>
    </source>
</evidence>
<evidence type="ECO:0000313" key="3">
    <source>
        <dbReference type="Proteomes" id="UP000262029"/>
    </source>
</evidence>